<evidence type="ECO:0000313" key="13">
    <source>
        <dbReference type="Proteomes" id="UP000199532"/>
    </source>
</evidence>
<organism evidence="12 13">
    <name type="scientific">Dyadobacter koreensis</name>
    <dbReference type="NCBI Taxonomy" id="408657"/>
    <lineage>
        <taxon>Bacteria</taxon>
        <taxon>Pseudomonadati</taxon>
        <taxon>Bacteroidota</taxon>
        <taxon>Cytophagia</taxon>
        <taxon>Cytophagales</taxon>
        <taxon>Spirosomataceae</taxon>
        <taxon>Dyadobacter</taxon>
    </lineage>
</organism>
<feature type="compositionally biased region" description="Acidic residues" evidence="9">
    <location>
        <begin position="54"/>
        <end position="76"/>
    </location>
</feature>
<dbReference type="Pfam" id="PF04552">
    <property type="entry name" value="Sigma54_DBD"/>
    <property type="match status" value="1"/>
</dbReference>
<keyword evidence="13" id="KW-1185">Reference proteome</keyword>
<feature type="region of interest" description="Disordered" evidence="9">
    <location>
        <begin position="35"/>
        <end position="87"/>
    </location>
</feature>
<evidence type="ECO:0000256" key="1">
    <source>
        <dbReference type="ARBA" id="ARBA00008798"/>
    </source>
</evidence>
<dbReference type="InterPro" id="IPR038709">
    <property type="entry name" value="RpoN_core-bd_sf"/>
</dbReference>
<dbReference type="PROSITE" id="PS00718">
    <property type="entry name" value="SIGMA54_2"/>
    <property type="match status" value="1"/>
</dbReference>
<comment type="similarity">
    <text evidence="1">Belongs to the sigma-54 factor family.</text>
</comment>
<protein>
    <submittedName>
        <fullName evidence="12">RNA polymerase, sigma 54 subunit, RpoN/SigL</fullName>
    </submittedName>
</protein>
<dbReference type="GO" id="GO:0003677">
    <property type="term" value="F:DNA binding"/>
    <property type="evidence" value="ECO:0007669"/>
    <property type="project" value="UniProtKB-KW"/>
</dbReference>
<keyword evidence="7" id="KW-0238">DNA-binding</keyword>
<dbReference type="NCBIfam" id="TIGR02395">
    <property type="entry name" value="rpoN_sigma"/>
    <property type="match status" value="1"/>
</dbReference>
<dbReference type="GO" id="GO:0016779">
    <property type="term" value="F:nucleotidyltransferase activity"/>
    <property type="evidence" value="ECO:0007669"/>
    <property type="project" value="UniProtKB-KW"/>
</dbReference>
<reference evidence="12 13" key="1">
    <citation type="submission" date="2016-10" db="EMBL/GenBank/DDBJ databases">
        <authorList>
            <person name="de Groot N.N."/>
        </authorList>
    </citation>
    <scope>NUCLEOTIDE SEQUENCE [LARGE SCALE GENOMIC DNA]</scope>
    <source>
        <strain evidence="12 13">DSM 19938</strain>
    </source>
</reference>
<evidence type="ECO:0000256" key="9">
    <source>
        <dbReference type="SAM" id="MobiDB-lite"/>
    </source>
</evidence>
<keyword evidence="8" id="KW-0804">Transcription</keyword>
<dbReference type="EMBL" id="FNXY01000002">
    <property type="protein sequence ID" value="SEI55062.1"/>
    <property type="molecule type" value="Genomic_DNA"/>
</dbReference>
<dbReference type="PRINTS" id="PR00045">
    <property type="entry name" value="SIGMA54FCT"/>
</dbReference>
<dbReference type="GO" id="GO:0016987">
    <property type="term" value="F:sigma factor activity"/>
    <property type="evidence" value="ECO:0007669"/>
    <property type="project" value="UniProtKB-KW"/>
</dbReference>
<dbReference type="InterPro" id="IPR007046">
    <property type="entry name" value="RNA_pol_sigma_54_core-bd"/>
</dbReference>
<dbReference type="STRING" id="408657.SAMN04487995_1307"/>
<dbReference type="PANTHER" id="PTHR32248:SF4">
    <property type="entry name" value="RNA POLYMERASE SIGMA-54 FACTOR"/>
    <property type="match status" value="1"/>
</dbReference>
<name>A0A1H6RV54_9BACT</name>
<dbReference type="PROSITE" id="PS50044">
    <property type="entry name" value="SIGMA54_3"/>
    <property type="match status" value="1"/>
</dbReference>
<dbReference type="GO" id="GO:0000428">
    <property type="term" value="C:DNA-directed RNA polymerase complex"/>
    <property type="evidence" value="ECO:0007669"/>
    <property type="project" value="UniProtKB-KW"/>
</dbReference>
<evidence type="ECO:0000256" key="6">
    <source>
        <dbReference type="ARBA" id="ARBA00023082"/>
    </source>
</evidence>
<dbReference type="InterPro" id="IPR007634">
    <property type="entry name" value="RNA_pol_sigma_54_DNA-bd"/>
</dbReference>
<keyword evidence="2" id="KW-0240">DNA-directed RNA polymerase</keyword>
<evidence type="ECO:0000256" key="5">
    <source>
        <dbReference type="ARBA" id="ARBA00023015"/>
    </source>
</evidence>
<dbReference type="Gene3D" id="1.10.10.1330">
    <property type="entry name" value="RNA polymerase sigma-54 factor, core-binding domain"/>
    <property type="match status" value="1"/>
</dbReference>
<dbReference type="RefSeq" id="WP_090333588.1">
    <property type="nucleotide sequence ID" value="NZ_FNXY01000002.1"/>
</dbReference>
<evidence type="ECO:0000256" key="7">
    <source>
        <dbReference type="ARBA" id="ARBA00023125"/>
    </source>
</evidence>
<dbReference type="AlphaFoldDB" id="A0A1H6RV54"/>
<gene>
    <name evidence="12" type="ORF">SAMN04487995_1307</name>
</gene>
<evidence type="ECO:0000256" key="8">
    <source>
        <dbReference type="ARBA" id="ARBA00023163"/>
    </source>
</evidence>
<dbReference type="PIRSF" id="PIRSF000774">
    <property type="entry name" value="RpoN"/>
    <property type="match status" value="1"/>
</dbReference>
<dbReference type="GO" id="GO:0001216">
    <property type="term" value="F:DNA-binding transcription activator activity"/>
    <property type="evidence" value="ECO:0007669"/>
    <property type="project" value="InterPro"/>
</dbReference>
<dbReference type="Pfam" id="PF04963">
    <property type="entry name" value="Sigma54_CBD"/>
    <property type="match status" value="1"/>
</dbReference>
<keyword evidence="5" id="KW-0805">Transcription regulation</keyword>
<accession>A0A1H6RV54</accession>
<keyword evidence="3" id="KW-0808">Transferase</keyword>
<evidence type="ECO:0000313" key="12">
    <source>
        <dbReference type="EMBL" id="SEI55062.1"/>
    </source>
</evidence>
<dbReference type="Gene3D" id="1.10.10.60">
    <property type="entry name" value="Homeodomain-like"/>
    <property type="match status" value="1"/>
</dbReference>
<dbReference type="Proteomes" id="UP000199532">
    <property type="component" value="Unassembled WGS sequence"/>
</dbReference>
<evidence type="ECO:0000259" key="11">
    <source>
        <dbReference type="Pfam" id="PF04963"/>
    </source>
</evidence>
<feature type="domain" description="RNA polymerase sigma factor 54 core-binding" evidence="11">
    <location>
        <begin position="116"/>
        <end position="307"/>
    </location>
</feature>
<dbReference type="GO" id="GO:0006352">
    <property type="term" value="P:DNA-templated transcription initiation"/>
    <property type="evidence" value="ECO:0007669"/>
    <property type="project" value="InterPro"/>
</dbReference>
<proteinExistence type="inferred from homology"/>
<dbReference type="Pfam" id="PF00309">
    <property type="entry name" value="Sigma54_AID"/>
    <property type="match status" value="1"/>
</dbReference>
<dbReference type="InterPro" id="IPR000394">
    <property type="entry name" value="RNA_pol_sigma_54"/>
</dbReference>
<evidence type="ECO:0000256" key="2">
    <source>
        <dbReference type="ARBA" id="ARBA00022478"/>
    </source>
</evidence>
<keyword evidence="6" id="KW-0731">Sigma factor</keyword>
<dbReference type="PANTHER" id="PTHR32248">
    <property type="entry name" value="RNA POLYMERASE SIGMA-54 FACTOR"/>
    <property type="match status" value="1"/>
</dbReference>
<sequence length="483" mass="56153">MQRQTQTQRQTLKYSPLQIQMLNLLHLTTMELEQRIKEELEENPVLEEGKEETTSEDTVDEFQDADDTSGSGEEDYPTVQDYQDWDEFRDDDIPDYKTYANNQSADNELYTRPMVESISFRDDLKQQVHFLRLDERQQLVADFILDSLDEDGFLRRESEVIADDISFANSMFIDTEEVELMLRVIQQLDPPGIAAKDLRECLLIQLQRIENQDECWGWAYKIVSDTFDELGSRNYDKIMRVLSIDEECLKKAIQLITTLNPKPASGLRNDSLVNESIKPDFMLRYVEDGEIEVQLTWGNSPALRLNKLFTQMAEQKIDKATNQFLKNKMNSAKWFIDAIKQRENTMLSTLRAIVKLQYDYFQTGDIKKLRPMILKDVAEIIDMDISTVSRVTTNKYVQTPFGIVLLKDLFTEGVTNEDGTEVSNREIQEAIREITAAEDKRHPFNDQQITDLLSEKGYSVARRTVAKYREQLNIPTARLRVTI</sequence>
<feature type="domain" description="RNA polymerase sigma factor 54 DNA-binding" evidence="10">
    <location>
        <begin position="323"/>
        <end position="480"/>
    </location>
</feature>
<keyword evidence="4" id="KW-0548">Nucleotidyltransferase</keyword>
<dbReference type="OrthoDB" id="9814402at2"/>
<evidence type="ECO:0000256" key="3">
    <source>
        <dbReference type="ARBA" id="ARBA00022679"/>
    </source>
</evidence>
<evidence type="ECO:0000259" key="10">
    <source>
        <dbReference type="Pfam" id="PF04552"/>
    </source>
</evidence>
<evidence type="ECO:0000256" key="4">
    <source>
        <dbReference type="ARBA" id="ARBA00022695"/>
    </source>
</evidence>